<feature type="region of interest" description="Disordered" evidence="1">
    <location>
        <begin position="238"/>
        <end position="269"/>
    </location>
</feature>
<dbReference type="SUPFAM" id="SSF103657">
    <property type="entry name" value="BAR/IMD domain-like"/>
    <property type="match status" value="1"/>
</dbReference>
<dbReference type="EMBL" id="BTSY01000002">
    <property type="protein sequence ID" value="GMT16301.1"/>
    <property type="molecule type" value="Genomic_DNA"/>
</dbReference>
<sequence length="269" mass="30054">MVANGGGFWGMFKIRRKTQNADVEKTALPPKVKIAINSMTKYADAITAVNEAFLLYMQPSISDCPKANSDQIVEDSTLNSTALAVMRQFNTVNAYWNRDDLKQHAEFALFHTWKSTTDFQIDGRKCLHFTRTFLAVDYANFKESVTKLETAREAMDVAKAQVTDAKTGEEIPEKKEEYEERKKEYDAICDEILAVSSKLPDRQEEHFKEIVNFVPILETYHLRTVRALGWVSKLKNKNVPSAPSTPAAAATPAASTAPAATPTVTPTNK</sequence>
<feature type="non-terminal residue" evidence="2">
    <location>
        <position position="269"/>
    </location>
</feature>
<evidence type="ECO:0008006" key="4">
    <source>
        <dbReference type="Google" id="ProtNLM"/>
    </source>
</evidence>
<comment type="caution">
    <text evidence="2">The sequence shown here is derived from an EMBL/GenBank/DDBJ whole genome shotgun (WGS) entry which is preliminary data.</text>
</comment>
<gene>
    <name evidence="2" type="ORF">PFISCL1PPCAC_7598</name>
</gene>
<evidence type="ECO:0000256" key="1">
    <source>
        <dbReference type="SAM" id="MobiDB-lite"/>
    </source>
</evidence>
<accession>A0AAV5VAC7</accession>
<name>A0AAV5VAC7_9BILA</name>
<dbReference type="Proteomes" id="UP001432322">
    <property type="component" value="Unassembled WGS sequence"/>
</dbReference>
<keyword evidence="3" id="KW-1185">Reference proteome</keyword>
<reference evidence="2" key="1">
    <citation type="submission" date="2023-10" db="EMBL/GenBank/DDBJ databases">
        <title>Genome assembly of Pristionchus species.</title>
        <authorList>
            <person name="Yoshida K."/>
            <person name="Sommer R.J."/>
        </authorList>
    </citation>
    <scope>NUCLEOTIDE SEQUENCE</scope>
    <source>
        <strain evidence="2">RS5133</strain>
    </source>
</reference>
<dbReference type="AlphaFoldDB" id="A0AAV5VAC7"/>
<organism evidence="2 3">
    <name type="scientific">Pristionchus fissidentatus</name>
    <dbReference type="NCBI Taxonomy" id="1538716"/>
    <lineage>
        <taxon>Eukaryota</taxon>
        <taxon>Metazoa</taxon>
        <taxon>Ecdysozoa</taxon>
        <taxon>Nematoda</taxon>
        <taxon>Chromadorea</taxon>
        <taxon>Rhabditida</taxon>
        <taxon>Rhabditina</taxon>
        <taxon>Diplogasteromorpha</taxon>
        <taxon>Diplogasteroidea</taxon>
        <taxon>Neodiplogasteridae</taxon>
        <taxon>Pristionchus</taxon>
    </lineage>
</organism>
<dbReference type="Gene3D" id="1.20.1270.60">
    <property type="entry name" value="Arfaptin homology (AH) domain/BAR domain"/>
    <property type="match status" value="1"/>
</dbReference>
<protein>
    <recommendedName>
        <fullName evidence="4">BAR domain-containing protein</fullName>
    </recommendedName>
</protein>
<dbReference type="InterPro" id="IPR027267">
    <property type="entry name" value="AH/BAR_dom_sf"/>
</dbReference>
<evidence type="ECO:0000313" key="2">
    <source>
        <dbReference type="EMBL" id="GMT16301.1"/>
    </source>
</evidence>
<feature type="compositionally biased region" description="Low complexity" evidence="1">
    <location>
        <begin position="239"/>
        <end position="269"/>
    </location>
</feature>
<proteinExistence type="predicted"/>
<evidence type="ECO:0000313" key="3">
    <source>
        <dbReference type="Proteomes" id="UP001432322"/>
    </source>
</evidence>